<reference evidence="2 3" key="1">
    <citation type="journal article" date="2020" name="Mol. Plant">
        <title>The Chromosome-Based Rubber Tree Genome Provides New Insights into Spurge Genome Evolution and Rubber Biosynthesis.</title>
        <authorList>
            <person name="Liu J."/>
            <person name="Shi C."/>
            <person name="Shi C.C."/>
            <person name="Li W."/>
            <person name="Zhang Q.J."/>
            <person name="Zhang Y."/>
            <person name="Li K."/>
            <person name="Lu H.F."/>
            <person name="Shi C."/>
            <person name="Zhu S.T."/>
            <person name="Xiao Z.Y."/>
            <person name="Nan H."/>
            <person name="Yue Y."/>
            <person name="Zhu X.G."/>
            <person name="Wu Y."/>
            <person name="Hong X.N."/>
            <person name="Fan G.Y."/>
            <person name="Tong Y."/>
            <person name="Zhang D."/>
            <person name="Mao C.L."/>
            <person name="Liu Y.L."/>
            <person name="Hao S.J."/>
            <person name="Liu W.Q."/>
            <person name="Lv M.Q."/>
            <person name="Zhang H.B."/>
            <person name="Liu Y."/>
            <person name="Hu-Tang G.R."/>
            <person name="Wang J.P."/>
            <person name="Wang J.H."/>
            <person name="Sun Y.H."/>
            <person name="Ni S.B."/>
            <person name="Chen W.B."/>
            <person name="Zhang X.C."/>
            <person name="Jiao Y.N."/>
            <person name="Eichler E.E."/>
            <person name="Li G.H."/>
            <person name="Liu X."/>
            <person name="Gao L.Z."/>
        </authorList>
    </citation>
    <scope>NUCLEOTIDE SEQUENCE [LARGE SCALE GENOMIC DNA]</scope>
    <source>
        <strain evidence="3">cv. GT1</strain>
        <tissue evidence="2">Leaf</tissue>
    </source>
</reference>
<sequence length="412" mass="46851">MHNRHLPTAYLENFPRNGMLGALWNSFSKFGEIVEICVPHKLNRRGQTVWVSRVRSMESLSTLLKDLIILVSSYKLVAFASRNNERQSTIATTNDHRDPRKNRGDWRNKAVHRNRHDQPEQKEVSMQNIRPNDANHAEPSGMDKEVKGFDICSVLNINNVPNLEEYFCADGVFTVKVLAMGGSTVLLTFESKKLMEHFLSVDPSWLQQLFIDIHPWQVTSTPSKRLACLRHMAFLYMFGRRKFLLGLGTKATASTLPLHEHDQLIIHCASDDEASNGFSTEPIIENLVDSQSIDGNLPLSQLEINHIVKLGKKNRPIKDIWGLYLKLGRARKCKWVRSEPTRPFLATDNEIIRVNKLLCSKIVKSYTISPLQEAVATLRLGEKLGLVFDEDDDAVVSHMAKQIAADMLLYNI</sequence>
<evidence type="ECO:0000256" key="1">
    <source>
        <dbReference type="SAM" id="MobiDB-lite"/>
    </source>
</evidence>
<keyword evidence="3" id="KW-1185">Reference proteome</keyword>
<dbReference type="Proteomes" id="UP000467840">
    <property type="component" value="Chromosome 10"/>
</dbReference>
<accession>A0A6A6N522</accession>
<evidence type="ECO:0008006" key="4">
    <source>
        <dbReference type="Google" id="ProtNLM"/>
    </source>
</evidence>
<name>A0A6A6N522_HEVBR</name>
<dbReference type="AlphaFoldDB" id="A0A6A6N522"/>
<organism evidence="2 3">
    <name type="scientific">Hevea brasiliensis</name>
    <name type="common">Para rubber tree</name>
    <name type="synonym">Siphonia brasiliensis</name>
    <dbReference type="NCBI Taxonomy" id="3981"/>
    <lineage>
        <taxon>Eukaryota</taxon>
        <taxon>Viridiplantae</taxon>
        <taxon>Streptophyta</taxon>
        <taxon>Embryophyta</taxon>
        <taxon>Tracheophyta</taxon>
        <taxon>Spermatophyta</taxon>
        <taxon>Magnoliopsida</taxon>
        <taxon>eudicotyledons</taxon>
        <taxon>Gunneridae</taxon>
        <taxon>Pentapetalae</taxon>
        <taxon>rosids</taxon>
        <taxon>fabids</taxon>
        <taxon>Malpighiales</taxon>
        <taxon>Euphorbiaceae</taxon>
        <taxon>Crotonoideae</taxon>
        <taxon>Micrandreae</taxon>
        <taxon>Hevea</taxon>
    </lineage>
</organism>
<evidence type="ECO:0000313" key="2">
    <source>
        <dbReference type="EMBL" id="KAF2319965.1"/>
    </source>
</evidence>
<gene>
    <name evidence="2" type="ORF">GH714_021221</name>
</gene>
<comment type="caution">
    <text evidence="2">The sequence shown here is derived from an EMBL/GenBank/DDBJ whole genome shotgun (WGS) entry which is preliminary data.</text>
</comment>
<feature type="region of interest" description="Disordered" evidence="1">
    <location>
        <begin position="113"/>
        <end position="140"/>
    </location>
</feature>
<evidence type="ECO:0000313" key="3">
    <source>
        <dbReference type="Proteomes" id="UP000467840"/>
    </source>
</evidence>
<proteinExistence type="predicted"/>
<protein>
    <recommendedName>
        <fullName evidence="4">RRM domain-containing protein</fullName>
    </recommendedName>
</protein>
<dbReference type="EMBL" id="JAAGAX010000003">
    <property type="protein sequence ID" value="KAF2319965.1"/>
    <property type="molecule type" value="Genomic_DNA"/>
</dbReference>